<name>A0AAV3SVI7_9EURY</name>
<reference evidence="4 6" key="3">
    <citation type="submission" date="2024-06" db="EMBL/GenBank/DDBJ databases">
        <title>Halorubrum miltondacostae sp. nov., a potential PHA producer isolated from an inland solar saltern in Rio Maior, Portugal.</title>
        <authorList>
            <person name="Albuquerque L."/>
            <person name="Viver T."/>
            <person name="Barroso C."/>
            <person name="Claudino R."/>
            <person name="Galvan M."/>
            <person name="Simoes G."/>
            <person name="Lobo Da Cunha A."/>
            <person name="Egas C."/>
        </authorList>
    </citation>
    <scope>NUCLEOTIDE SEQUENCE [LARGE SCALE GENOMIC DNA]</scope>
    <source>
        <strain evidence="4 6">DSM 18646</strain>
    </source>
</reference>
<sequence length="331" mass="35144">MGEPDAADEHSLDPIADLLAIAALLVIVAVFVFVAPLRDTPLRPAVSLVFALFAPGYVYLSALFPKRFRPGETSDNASAAAYSEGGLGLLERLVFSFGVSAAITILLGLALGYWLPGISRINLYTGLAVLIAVGLPVAAKRRSGLPSDVRMRSPHRAVTTRIRSRLANQGATANAATVLLAVALVAAAASVGVGGGSSQGSEVTELYLLSENESGEYVPRQYPETVTRGENESFALGITNQEGGRTTYTVEVLLQEFDGGNGTGPLIAETRVRTFSADLDDGERERIPHTIEPTVGAGSYRLTYLLYVGEPPADPSIDSAYREVHLWIRVT</sequence>
<evidence type="ECO:0000313" key="5">
    <source>
        <dbReference type="Proteomes" id="UP001501425"/>
    </source>
</evidence>
<keyword evidence="6" id="KW-1185">Reference proteome</keyword>
<dbReference type="AlphaFoldDB" id="A0AAV3SVI7"/>
<dbReference type="InterPro" id="IPR011674">
    <property type="entry name" value="DUF1616"/>
</dbReference>
<reference evidence="3" key="1">
    <citation type="journal article" date="2014" name="Int. J. Syst. Evol. Microbiol.">
        <title>Complete genome sequence of Corynebacterium casei LMG S-19264T (=DSM 44701T), isolated from a smear-ripened cheese.</title>
        <authorList>
            <consortium name="US DOE Joint Genome Institute (JGI-PGF)"/>
            <person name="Walter F."/>
            <person name="Albersmeier A."/>
            <person name="Kalinowski J."/>
            <person name="Ruckert C."/>
        </authorList>
    </citation>
    <scope>NUCLEOTIDE SEQUENCE</scope>
    <source>
        <strain evidence="3">JCM 14265</strain>
    </source>
</reference>
<dbReference type="Proteomes" id="UP001501425">
    <property type="component" value="Unassembled WGS sequence"/>
</dbReference>
<feature type="transmembrane region" description="Helical" evidence="1">
    <location>
        <begin position="18"/>
        <end position="36"/>
    </location>
</feature>
<dbReference type="Pfam" id="PF07760">
    <property type="entry name" value="DUF1616"/>
    <property type="match status" value="1"/>
</dbReference>
<evidence type="ECO:0000256" key="1">
    <source>
        <dbReference type="SAM" id="Phobius"/>
    </source>
</evidence>
<evidence type="ECO:0000259" key="2">
    <source>
        <dbReference type="Pfam" id="PF07760"/>
    </source>
</evidence>
<organism evidence="3 5">
    <name type="scientific">Halorubrum ejinorense</name>
    <dbReference type="NCBI Taxonomy" id="425309"/>
    <lineage>
        <taxon>Archaea</taxon>
        <taxon>Methanobacteriati</taxon>
        <taxon>Methanobacteriota</taxon>
        <taxon>Stenosarchaea group</taxon>
        <taxon>Halobacteria</taxon>
        <taxon>Halobacteriales</taxon>
        <taxon>Haloferacaceae</taxon>
        <taxon>Halorubrum</taxon>
    </lineage>
</organism>
<comment type="caution">
    <text evidence="3">The sequence shown here is derived from an EMBL/GenBank/DDBJ whole genome shotgun (WGS) entry which is preliminary data.</text>
</comment>
<feature type="domain" description="DUF1616" evidence="2">
    <location>
        <begin position="22"/>
        <end position="328"/>
    </location>
</feature>
<evidence type="ECO:0000313" key="6">
    <source>
        <dbReference type="Proteomes" id="UP001567571"/>
    </source>
</evidence>
<evidence type="ECO:0000313" key="4">
    <source>
        <dbReference type="EMBL" id="MEZ3166317.1"/>
    </source>
</evidence>
<keyword evidence="1" id="KW-0472">Membrane</keyword>
<evidence type="ECO:0000313" key="3">
    <source>
        <dbReference type="EMBL" id="GAA0553222.1"/>
    </source>
</evidence>
<dbReference type="EMBL" id="BAAADQ010000015">
    <property type="protein sequence ID" value="GAA0553222.1"/>
    <property type="molecule type" value="Genomic_DNA"/>
</dbReference>
<reference evidence="3" key="2">
    <citation type="submission" date="2023-12" db="EMBL/GenBank/DDBJ databases">
        <authorList>
            <person name="Sun Q."/>
            <person name="Inoue M."/>
        </authorList>
    </citation>
    <scope>NUCLEOTIDE SEQUENCE</scope>
    <source>
        <strain evidence="3">JCM 14265</strain>
    </source>
</reference>
<feature type="transmembrane region" description="Helical" evidence="1">
    <location>
        <begin position="121"/>
        <end position="139"/>
    </location>
</feature>
<accession>A0AAV3SVI7</accession>
<dbReference type="InterPro" id="IPR014495">
    <property type="entry name" value="UCP018671"/>
</dbReference>
<feature type="transmembrane region" description="Helical" evidence="1">
    <location>
        <begin position="171"/>
        <end position="193"/>
    </location>
</feature>
<feature type="transmembrane region" description="Helical" evidence="1">
    <location>
        <begin position="42"/>
        <end position="60"/>
    </location>
</feature>
<protein>
    <submittedName>
        <fullName evidence="3">DUF1616 domain-containing protein</fullName>
    </submittedName>
</protein>
<keyword evidence="1" id="KW-1133">Transmembrane helix</keyword>
<gene>
    <name evidence="4" type="ORF">ABNG02_03110</name>
    <name evidence="3" type="ORF">GCM10008994_30270</name>
</gene>
<keyword evidence="1" id="KW-0812">Transmembrane</keyword>
<feature type="transmembrane region" description="Helical" evidence="1">
    <location>
        <begin position="93"/>
        <end position="115"/>
    </location>
</feature>
<dbReference type="PIRSF" id="PIRSF018671">
    <property type="entry name" value="UCP018671"/>
    <property type="match status" value="1"/>
</dbReference>
<dbReference type="RefSeq" id="WP_343780493.1">
    <property type="nucleotide sequence ID" value="NZ_BAAADQ010000015.1"/>
</dbReference>
<dbReference type="EMBL" id="JBEDNW010000002">
    <property type="protein sequence ID" value="MEZ3166317.1"/>
    <property type="molecule type" value="Genomic_DNA"/>
</dbReference>
<dbReference type="Proteomes" id="UP001567571">
    <property type="component" value="Unassembled WGS sequence"/>
</dbReference>
<proteinExistence type="predicted"/>